<keyword evidence="2" id="KW-1185">Reference proteome</keyword>
<dbReference type="Proteomes" id="UP001296993">
    <property type="component" value="Unassembled WGS sequence"/>
</dbReference>
<evidence type="ECO:0000313" key="2">
    <source>
        <dbReference type="Proteomes" id="UP001296993"/>
    </source>
</evidence>
<organism evidence="1 2">
    <name type="scientific">Paeniglutamicibacter kerguelensis</name>
    <dbReference type="NCBI Taxonomy" id="254788"/>
    <lineage>
        <taxon>Bacteria</taxon>
        <taxon>Bacillati</taxon>
        <taxon>Actinomycetota</taxon>
        <taxon>Actinomycetes</taxon>
        <taxon>Micrococcales</taxon>
        <taxon>Micrococcaceae</taxon>
        <taxon>Paeniglutamicibacter</taxon>
    </lineage>
</organism>
<gene>
    <name evidence="1" type="ORF">JOF47_001332</name>
</gene>
<reference evidence="1 2" key="1">
    <citation type="submission" date="2021-03" db="EMBL/GenBank/DDBJ databases">
        <title>Sequencing the genomes of 1000 actinobacteria strains.</title>
        <authorList>
            <person name="Klenk H.-P."/>
        </authorList>
    </citation>
    <scope>NUCLEOTIDE SEQUENCE [LARGE SCALE GENOMIC DNA]</scope>
    <source>
        <strain evidence="1 2">DSM 15797</strain>
    </source>
</reference>
<sequence>MPRVKPLALAGPHVTDTYPVAAERPGWAGTAGTLTLHGDQNQSLAGPLSIDRHRRANESAPVHPRYLIREPVEPCDLHITEKINRHQFNSRLAP</sequence>
<protein>
    <submittedName>
        <fullName evidence="1">Uncharacterized protein</fullName>
    </submittedName>
</protein>
<proteinExistence type="predicted"/>
<dbReference type="EMBL" id="JAGIOF010000001">
    <property type="protein sequence ID" value="MBP2385821.1"/>
    <property type="molecule type" value="Genomic_DNA"/>
</dbReference>
<comment type="caution">
    <text evidence="1">The sequence shown here is derived from an EMBL/GenBank/DDBJ whole genome shotgun (WGS) entry which is preliminary data.</text>
</comment>
<accession>A0ABS4XBI1</accession>
<evidence type="ECO:0000313" key="1">
    <source>
        <dbReference type="EMBL" id="MBP2385821.1"/>
    </source>
</evidence>
<name>A0ABS4XBI1_9MICC</name>